<dbReference type="EMBL" id="ASPP01014540">
    <property type="protein sequence ID" value="ETO18697.1"/>
    <property type="molecule type" value="Genomic_DNA"/>
</dbReference>
<dbReference type="OMA" id="NKKDNFW"/>
<dbReference type="InterPro" id="IPR018165">
    <property type="entry name" value="Ala-tRNA-synth_IIc_core"/>
</dbReference>
<keyword evidence="6" id="KW-0862">Zinc</keyword>
<evidence type="ECO:0000256" key="11">
    <source>
        <dbReference type="ARBA" id="ARBA00048300"/>
    </source>
</evidence>
<evidence type="ECO:0000256" key="3">
    <source>
        <dbReference type="ARBA" id="ARBA00022598"/>
    </source>
</evidence>
<feature type="domain" description="Alanyl-transfer RNA synthetases family profile" evidence="13">
    <location>
        <begin position="39"/>
        <end position="719"/>
    </location>
</feature>
<comment type="subunit">
    <text evidence="12">Monomer.</text>
</comment>
<sequence length="733" mass="83995">MSRALQLIDETLGLVRNFQSKVSSNSSSGQTKSESKHKWNGKRVRQTFIDFFCKDNKHTFMPSSSVVPTGDKTLLFTNAGMNQFKPIFLGDLTEDDPLSKLKRAANSQKCIRAGGKHNDLEDVGFDTYHHTFFEMLGNWSFGDYFKKEAIDMAWELLTKKILFVFCFYFFFFWSSNKKVYGLDKSRLYATYFGGEEKFGLASDEEAKKYWLEYLPPEHVLPFGMKDNFWEMGATGPCGPCTEIHYDRIGGRDAGKLVNASNPMVIEIWNLVFIQFNREEDGTLRSLPSKHVDTGMGFERLTSVLQNVKSNYDTDIFTPILDAIQRETGARPYSGKLGDEDVDGVDMAYRVIADHIRTLTFAIRDGAQPDSVGRNYVLRRILRRGVRYGRERLGAKTGFFHRLVDVVVDNFKDFFPELGNAAKMERVKRIILDEEQRFDLTFEHGKEIVKHHIDELLQQKQKVFSGEKLFQLYDTFGFPYDLTELMAKEKGLTCDHEGFEERMKEAKERSAAHAQQHQINFGDNEKKFLQDQKIPETDSAHKYVWENIPVQVIALFSNHRKEFVQKATSEHGTVAIILNRTPYYAESGGQVADTGYIKDTSGKNVFSVKNVQEFAGYDLHIGEVASGHLSVGETYQSQVDYERRHRIAPNHTITHVLNLALRKTLGMDANQKGSLVDEDKTRFDFSHPKGLTIEEIAKTEKICNDTIQQKMNVDTMVVPLTVLFYFFSCILQLM</sequence>
<keyword evidence="7 12" id="KW-0067">ATP-binding</keyword>
<gene>
    <name evidence="14" type="ORF">RFI_18557</name>
</gene>
<evidence type="ECO:0000256" key="7">
    <source>
        <dbReference type="ARBA" id="ARBA00022840"/>
    </source>
</evidence>
<evidence type="ECO:0000256" key="1">
    <source>
        <dbReference type="ARBA" id="ARBA00008226"/>
    </source>
</evidence>
<keyword evidence="15" id="KW-1185">Reference proteome</keyword>
<dbReference type="EC" id="6.1.1.7" evidence="12"/>
<evidence type="ECO:0000256" key="10">
    <source>
        <dbReference type="ARBA" id="ARBA00023146"/>
    </source>
</evidence>
<evidence type="ECO:0000313" key="15">
    <source>
        <dbReference type="Proteomes" id="UP000023152"/>
    </source>
</evidence>
<evidence type="ECO:0000256" key="5">
    <source>
        <dbReference type="ARBA" id="ARBA00022741"/>
    </source>
</evidence>
<dbReference type="InterPro" id="IPR009000">
    <property type="entry name" value="Transl_B-barrel_sf"/>
</dbReference>
<keyword evidence="3 12" id="KW-0436">Ligase</keyword>
<comment type="caution">
    <text evidence="12">Lacks conserved residue(s) required for the propagation of feature annotation.</text>
</comment>
<comment type="catalytic activity">
    <reaction evidence="11 12">
        <text>tRNA(Ala) + L-alanine + ATP = L-alanyl-tRNA(Ala) + AMP + diphosphate</text>
        <dbReference type="Rhea" id="RHEA:12540"/>
        <dbReference type="Rhea" id="RHEA-COMP:9657"/>
        <dbReference type="Rhea" id="RHEA-COMP:9923"/>
        <dbReference type="ChEBI" id="CHEBI:30616"/>
        <dbReference type="ChEBI" id="CHEBI:33019"/>
        <dbReference type="ChEBI" id="CHEBI:57972"/>
        <dbReference type="ChEBI" id="CHEBI:78442"/>
        <dbReference type="ChEBI" id="CHEBI:78497"/>
        <dbReference type="ChEBI" id="CHEBI:456215"/>
        <dbReference type="EC" id="6.1.1.7"/>
    </reaction>
</comment>
<dbReference type="InterPro" id="IPR002318">
    <property type="entry name" value="Ala-tRNA-lgiase_IIc"/>
</dbReference>
<dbReference type="PROSITE" id="PS50860">
    <property type="entry name" value="AA_TRNA_LIGASE_II_ALA"/>
    <property type="match status" value="1"/>
</dbReference>
<dbReference type="GO" id="GO:0005739">
    <property type="term" value="C:mitochondrion"/>
    <property type="evidence" value="ECO:0007669"/>
    <property type="project" value="UniProtKB-SubCell"/>
</dbReference>
<keyword evidence="12" id="KW-0963">Cytoplasm</keyword>
<dbReference type="Gene3D" id="2.40.30.130">
    <property type="match status" value="1"/>
</dbReference>
<comment type="subcellular location">
    <subcellularLocation>
        <location evidence="12">Mitochondrion</location>
    </subcellularLocation>
    <subcellularLocation>
        <location evidence="12">Cytoplasm</location>
    </subcellularLocation>
</comment>
<proteinExistence type="inferred from homology"/>
<dbReference type="GO" id="GO:0070143">
    <property type="term" value="P:mitochondrial alanyl-tRNA aminoacylation"/>
    <property type="evidence" value="ECO:0007669"/>
    <property type="project" value="UniProtKB-UniRule"/>
</dbReference>
<evidence type="ECO:0000256" key="4">
    <source>
        <dbReference type="ARBA" id="ARBA00022723"/>
    </source>
</evidence>
<dbReference type="PANTHER" id="PTHR11777:SF9">
    <property type="entry name" value="ALANINE--TRNA LIGASE, CYTOPLASMIC"/>
    <property type="match status" value="1"/>
</dbReference>
<keyword evidence="8 12" id="KW-0694">RNA-binding</keyword>
<dbReference type="PANTHER" id="PTHR11777">
    <property type="entry name" value="ALANYL-TRNA SYNTHETASE"/>
    <property type="match status" value="1"/>
</dbReference>
<evidence type="ECO:0000256" key="9">
    <source>
        <dbReference type="ARBA" id="ARBA00022917"/>
    </source>
</evidence>
<evidence type="ECO:0000256" key="2">
    <source>
        <dbReference type="ARBA" id="ARBA00022555"/>
    </source>
</evidence>
<dbReference type="NCBIfam" id="TIGR00344">
    <property type="entry name" value="alaS"/>
    <property type="match status" value="1"/>
</dbReference>
<dbReference type="InterPro" id="IPR018164">
    <property type="entry name" value="Ala-tRNA-synth_IIc_N"/>
</dbReference>
<keyword evidence="10 12" id="KW-0030">Aminoacyl-tRNA synthetase</keyword>
<dbReference type="InterPro" id="IPR050058">
    <property type="entry name" value="Ala-tRNA_ligase"/>
</dbReference>
<dbReference type="Proteomes" id="UP000023152">
    <property type="component" value="Unassembled WGS sequence"/>
</dbReference>
<name>X6N048_RETFI</name>
<keyword evidence="12" id="KW-0496">Mitochondrion</keyword>
<dbReference type="SUPFAM" id="SSF50447">
    <property type="entry name" value="Translation proteins"/>
    <property type="match status" value="1"/>
</dbReference>
<comment type="function">
    <text evidence="12">Catalyzes the attachment of alanine to tRNA(Ala) in a two-step reaction: alanine is first activated by ATP to form Ala-AMP and then transferred to the acceptor end of tRNA(Ala). Also edits incorrectly charged tRNA(Ala) via its editing domain.</text>
</comment>
<organism evidence="14 15">
    <name type="scientific">Reticulomyxa filosa</name>
    <dbReference type="NCBI Taxonomy" id="46433"/>
    <lineage>
        <taxon>Eukaryota</taxon>
        <taxon>Sar</taxon>
        <taxon>Rhizaria</taxon>
        <taxon>Retaria</taxon>
        <taxon>Foraminifera</taxon>
        <taxon>Monothalamids</taxon>
        <taxon>Reticulomyxidae</taxon>
        <taxon>Reticulomyxa</taxon>
    </lineage>
</organism>
<dbReference type="GO" id="GO:0008270">
    <property type="term" value="F:zinc ion binding"/>
    <property type="evidence" value="ECO:0007669"/>
    <property type="project" value="UniProtKB-UniRule"/>
</dbReference>
<comment type="domain">
    <text evidence="12">Consists of three domains; the N-terminal catalytic domain, the editing domain and the C-terminal C-Ala domain. The editing domain removes incorrectly charged amino acids, while the C-Ala domain, along with tRNA(Ala), serves as a bridge to cooperatively bring together the editing and aminoacylation centers thus stimulating deacylation of misacylated tRNAs.</text>
</comment>
<dbReference type="PRINTS" id="PR00980">
    <property type="entry name" value="TRNASYNTHALA"/>
</dbReference>
<dbReference type="GO" id="GO:0000049">
    <property type="term" value="F:tRNA binding"/>
    <property type="evidence" value="ECO:0007669"/>
    <property type="project" value="UniProtKB-KW"/>
</dbReference>
<dbReference type="SUPFAM" id="SSF55186">
    <property type="entry name" value="ThrRS/AlaRS common domain"/>
    <property type="match status" value="1"/>
</dbReference>
<dbReference type="Gene3D" id="3.30.930.10">
    <property type="entry name" value="Bira Bifunctional Protein, Domain 2"/>
    <property type="match status" value="1"/>
</dbReference>
<dbReference type="OrthoDB" id="2423964at2759"/>
<comment type="caution">
    <text evidence="14">The sequence shown here is derived from an EMBL/GenBank/DDBJ whole genome shotgun (WGS) entry which is preliminary data.</text>
</comment>
<reference evidence="14 15" key="1">
    <citation type="journal article" date="2013" name="Curr. Biol.">
        <title>The Genome of the Foraminiferan Reticulomyxa filosa.</title>
        <authorList>
            <person name="Glockner G."/>
            <person name="Hulsmann N."/>
            <person name="Schleicher M."/>
            <person name="Noegel A.A."/>
            <person name="Eichinger L."/>
            <person name="Gallinger C."/>
            <person name="Pawlowski J."/>
            <person name="Sierra R."/>
            <person name="Euteneuer U."/>
            <person name="Pillet L."/>
            <person name="Moustafa A."/>
            <person name="Platzer M."/>
            <person name="Groth M."/>
            <person name="Szafranski K."/>
            <person name="Schliwa M."/>
        </authorList>
    </citation>
    <scope>NUCLEOTIDE SEQUENCE [LARGE SCALE GENOMIC DNA]</scope>
</reference>
<accession>X6N048</accession>
<dbReference type="SUPFAM" id="SSF55681">
    <property type="entry name" value="Class II aaRS and biotin synthetases"/>
    <property type="match status" value="1"/>
</dbReference>
<dbReference type="Gene3D" id="3.30.980.10">
    <property type="entry name" value="Threonyl-trna Synthetase, Chain A, domain 2"/>
    <property type="match status" value="1"/>
</dbReference>
<evidence type="ECO:0000313" key="14">
    <source>
        <dbReference type="EMBL" id="ETO18697.1"/>
    </source>
</evidence>
<evidence type="ECO:0000256" key="12">
    <source>
        <dbReference type="HAMAP-Rule" id="MF_03133"/>
    </source>
</evidence>
<dbReference type="FunFam" id="3.30.980.10:FF:000004">
    <property type="entry name" value="Alanine--tRNA ligase, cytoplasmic"/>
    <property type="match status" value="1"/>
</dbReference>
<keyword evidence="4" id="KW-0479">Metal-binding</keyword>
<protein>
    <recommendedName>
        <fullName evidence="12">Alanine--tRNA ligase</fullName>
        <ecNumber evidence="12">6.1.1.7</ecNumber>
    </recommendedName>
    <alternativeName>
        <fullName evidence="12">Alanyl-tRNA synthetase</fullName>
        <shortName evidence="12">AlaRS</shortName>
    </alternativeName>
</protein>
<evidence type="ECO:0000256" key="6">
    <source>
        <dbReference type="ARBA" id="ARBA00022833"/>
    </source>
</evidence>
<dbReference type="InterPro" id="IPR045864">
    <property type="entry name" value="aa-tRNA-synth_II/BPL/LPL"/>
</dbReference>
<dbReference type="GO" id="GO:0004813">
    <property type="term" value="F:alanine-tRNA ligase activity"/>
    <property type="evidence" value="ECO:0007669"/>
    <property type="project" value="UniProtKB-UniRule"/>
</dbReference>
<comment type="similarity">
    <text evidence="1 12">Belongs to the class-II aminoacyl-tRNA synthetase family.</text>
</comment>
<dbReference type="SUPFAM" id="SSF101353">
    <property type="entry name" value="Putative anticodon-binding domain of alanyl-tRNA synthetase (AlaRS)"/>
    <property type="match status" value="1"/>
</dbReference>
<evidence type="ECO:0000256" key="8">
    <source>
        <dbReference type="ARBA" id="ARBA00022884"/>
    </source>
</evidence>
<evidence type="ECO:0000259" key="13">
    <source>
        <dbReference type="PROSITE" id="PS50860"/>
    </source>
</evidence>
<dbReference type="CDD" id="cd00673">
    <property type="entry name" value="AlaRS_core"/>
    <property type="match status" value="1"/>
</dbReference>
<dbReference type="InterPro" id="IPR023033">
    <property type="entry name" value="Ala_tRNA_ligase_euk/bac"/>
</dbReference>
<dbReference type="GO" id="GO:0002161">
    <property type="term" value="F:aminoacyl-tRNA deacylase activity"/>
    <property type="evidence" value="ECO:0007669"/>
    <property type="project" value="TreeGrafter"/>
</dbReference>
<dbReference type="FunFam" id="3.30.930.10:FF:000011">
    <property type="entry name" value="Alanine--tRNA ligase, cytoplasmic"/>
    <property type="match status" value="1"/>
</dbReference>
<dbReference type="InterPro" id="IPR018162">
    <property type="entry name" value="Ala-tRNA-ligase_IIc_anticod-bd"/>
</dbReference>
<dbReference type="AlphaFoldDB" id="X6N048"/>
<dbReference type="InterPro" id="IPR018163">
    <property type="entry name" value="Thr/Ala-tRNA-synth_IIc_edit"/>
</dbReference>
<keyword evidence="5 12" id="KW-0547">Nucleotide-binding</keyword>
<dbReference type="GO" id="GO:0005524">
    <property type="term" value="F:ATP binding"/>
    <property type="evidence" value="ECO:0007669"/>
    <property type="project" value="UniProtKB-UniRule"/>
</dbReference>
<dbReference type="HAMAP" id="MF_00036_B">
    <property type="entry name" value="Ala_tRNA_synth_B"/>
    <property type="match status" value="1"/>
</dbReference>
<dbReference type="Pfam" id="PF01411">
    <property type="entry name" value="tRNA-synt_2c"/>
    <property type="match status" value="1"/>
</dbReference>
<keyword evidence="2 12" id="KW-0820">tRNA-binding</keyword>
<keyword evidence="9 12" id="KW-0648">Protein biosynthesis</keyword>